<keyword evidence="2" id="KW-0813">Transport</keyword>
<comment type="similarity">
    <text evidence="7">Belongs to the drug/metabolite transporter (DMT) superfamily. Small multidrug resistance (SMR) (TC 2.A.7.1) family.</text>
</comment>
<evidence type="ECO:0000256" key="5">
    <source>
        <dbReference type="ARBA" id="ARBA00022989"/>
    </source>
</evidence>
<accession>A0A2V1HQM1</accession>
<dbReference type="AlphaFoldDB" id="A0A2V1HQM1"/>
<dbReference type="InterPro" id="IPR037185">
    <property type="entry name" value="EmrE-like"/>
</dbReference>
<dbReference type="SUPFAM" id="SSF103481">
    <property type="entry name" value="Multidrug resistance efflux transporter EmrE"/>
    <property type="match status" value="1"/>
</dbReference>
<name>A0A2V1HQM1_9MICO</name>
<keyword evidence="4 7" id="KW-0812">Transmembrane</keyword>
<evidence type="ECO:0000256" key="8">
    <source>
        <dbReference type="SAM" id="Phobius"/>
    </source>
</evidence>
<comment type="caution">
    <text evidence="9">The sequence shown here is derived from an EMBL/GenBank/DDBJ whole genome shotgun (WGS) entry which is preliminary data.</text>
</comment>
<dbReference type="PANTHER" id="PTHR30561">
    <property type="entry name" value="SMR FAMILY PROTON-DEPENDENT DRUG EFFLUX TRANSPORTER SUGE"/>
    <property type="match status" value="1"/>
</dbReference>
<gene>
    <name evidence="9" type="ORF">DDQ50_09165</name>
</gene>
<dbReference type="PANTHER" id="PTHR30561:SF1">
    <property type="entry name" value="MULTIDRUG TRANSPORTER EMRE"/>
    <property type="match status" value="1"/>
</dbReference>
<dbReference type="RefSeq" id="WP_116756446.1">
    <property type="nucleotide sequence ID" value="NZ_JBHUEX010000001.1"/>
</dbReference>
<feature type="transmembrane region" description="Helical" evidence="8">
    <location>
        <begin position="58"/>
        <end position="80"/>
    </location>
</feature>
<sequence length="109" mass="11379">MGYLFLAIAIVAEVIATSFLRLTSGDGAKWWAYGIVGVGYAVAFTCLSLSLSRGIPLGIAYAIWAAVGVALVALVSWLAFGETLTWIQVGGILLIIVGVTLVELGGRHP</sequence>
<feature type="transmembrane region" description="Helical" evidence="8">
    <location>
        <begin position="86"/>
        <end position="106"/>
    </location>
</feature>
<evidence type="ECO:0000256" key="7">
    <source>
        <dbReference type="RuleBase" id="RU003942"/>
    </source>
</evidence>
<dbReference type="GO" id="GO:0005886">
    <property type="term" value="C:plasma membrane"/>
    <property type="evidence" value="ECO:0007669"/>
    <property type="project" value="UniProtKB-SubCell"/>
</dbReference>
<evidence type="ECO:0000313" key="9">
    <source>
        <dbReference type="EMBL" id="PVZ93932.1"/>
    </source>
</evidence>
<reference evidence="9 10" key="1">
    <citation type="submission" date="2018-05" db="EMBL/GenBank/DDBJ databases">
        <title>Amnibacterium sp. M8JJ-5, whole genome shotgun sequence.</title>
        <authorList>
            <person name="Tuo L."/>
        </authorList>
    </citation>
    <scope>NUCLEOTIDE SEQUENCE [LARGE SCALE GENOMIC DNA]</scope>
    <source>
        <strain evidence="9 10">M8JJ-5</strain>
    </source>
</reference>
<comment type="subcellular location">
    <subcellularLocation>
        <location evidence="1 7">Cell membrane</location>
        <topology evidence="1 7">Multi-pass membrane protein</topology>
    </subcellularLocation>
</comment>
<dbReference type="GO" id="GO:0022857">
    <property type="term" value="F:transmembrane transporter activity"/>
    <property type="evidence" value="ECO:0007669"/>
    <property type="project" value="InterPro"/>
</dbReference>
<protein>
    <submittedName>
        <fullName evidence="9">QacE family quaternary ammonium compound efflux SMR transporter</fullName>
    </submittedName>
</protein>
<keyword evidence="5 8" id="KW-1133">Transmembrane helix</keyword>
<evidence type="ECO:0000256" key="2">
    <source>
        <dbReference type="ARBA" id="ARBA00022448"/>
    </source>
</evidence>
<evidence type="ECO:0000313" key="10">
    <source>
        <dbReference type="Proteomes" id="UP000244893"/>
    </source>
</evidence>
<dbReference type="Pfam" id="PF00893">
    <property type="entry name" value="Multi_Drug_Res"/>
    <property type="match status" value="1"/>
</dbReference>
<dbReference type="Gene3D" id="1.10.3730.20">
    <property type="match status" value="1"/>
</dbReference>
<keyword evidence="6 8" id="KW-0472">Membrane</keyword>
<evidence type="ECO:0000256" key="1">
    <source>
        <dbReference type="ARBA" id="ARBA00004651"/>
    </source>
</evidence>
<dbReference type="InterPro" id="IPR045324">
    <property type="entry name" value="Small_multidrug_res"/>
</dbReference>
<proteinExistence type="inferred from homology"/>
<evidence type="ECO:0000256" key="6">
    <source>
        <dbReference type="ARBA" id="ARBA00023136"/>
    </source>
</evidence>
<dbReference type="OrthoDB" id="3175079at2"/>
<dbReference type="InterPro" id="IPR000390">
    <property type="entry name" value="Small_drug/metabolite_transptr"/>
</dbReference>
<evidence type="ECO:0000256" key="3">
    <source>
        <dbReference type="ARBA" id="ARBA00022475"/>
    </source>
</evidence>
<keyword evidence="3" id="KW-1003">Cell membrane</keyword>
<keyword evidence="10" id="KW-1185">Reference proteome</keyword>
<evidence type="ECO:0000256" key="4">
    <source>
        <dbReference type="ARBA" id="ARBA00022692"/>
    </source>
</evidence>
<dbReference type="EMBL" id="QEOP01000002">
    <property type="protein sequence ID" value="PVZ93932.1"/>
    <property type="molecule type" value="Genomic_DNA"/>
</dbReference>
<organism evidence="9 10">
    <name type="scientific">Amnibacterium flavum</name>
    <dbReference type="NCBI Taxonomy" id="2173173"/>
    <lineage>
        <taxon>Bacteria</taxon>
        <taxon>Bacillati</taxon>
        <taxon>Actinomycetota</taxon>
        <taxon>Actinomycetes</taxon>
        <taxon>Micrococcales</taxon>
        <taxon>Microbacteriaceae</taxon>
        <taxon>Amnibacterium</taxon>
    </lineage>
</organism>
<dbReference type="Proteomes" id="UP000244893">
    <property type="component" value="Unassembled WGS sequence"/>
</dbReference>
<feature type="transmembrane region" description="Helical" evidence="8">
    <location>
        <begin position="32"/>
        <end position="51"/>
    </location>
</feature>